<proteinExistence type="predicted"/>
<protein>
    <submittedName>
        <fullName evidence="1">Uncharacterized protein</fullName>
    </submittedName>
</protein>
<sequence length="216" mass="23828">MNNWVIFAVALLATAGLLLGTVAAGVYSKEPIHKPYWDKPEMRQVILSNASTIGVKASEGNLGVVIIGYRDMINATNRPELLTVLREVITAARGYTVYLAPWADDNASKAYLTLLYQGALSISDYLRGVLRNGTTVTQRVDLAKNLARTIAATYGIYAGTRDAPAPPIYVAIFRNDTPYVVYEPFTLGRDRTYTDWLQWVITALENLKQGQGRVTP</sequence>
<organism evidence="1 2">
    <name type="scientific">Pyrobaculum arsenaticum</name>
    <dbReference type="NCBI Taxonomy" id="121277"/>
    <lineage>
        <taxon>Archaea</taxon>
        <taxon>Thermoproteota</taxon>
        <taxon>Thermoprotei</taxon>
        <taxon>Thermoproteales</taxon>
        <taxon>Thermoproteaceae</taxon>
        <taxon>Pyrobaculum</taxon>
    </lineage>
</organism>
<dbReference type="OMA" id="YVVYEPF"/>
<dbReference type="RefSeq" id="WP_011900955.1">
    <property type="nucleotide sequence ID" value="NZ_JAAVJF010000002.1"/>
</dbReference>
<comment type="caution">
    <text evidence="1">The sequence shown here is derived from an EMBL/GenBank/DDBJ whole genome shotgun (WGS) entry which is preliminary data.</text>
</comment>
<accession>A0A7L4P9U4</accession>
<dbReference type="EMBL" id="JAAVJF010000002">
    <property type="protein sequence ID" value="NYR15227.1"/>
    <property type="molecule type" value="Genomic_DNA"/>
</dbReference>
<dbReference type="AlphaFoldDB" id="A0A7L4P9U4"/>
<reference evidence="1 2" key="1">
    <citation type="journal article" date="2020" name="Nat. Commun.">
        <title>The structures of two archaeal type IV pili illuminate evolutionary relationships.</title>
        <authorList>
            <person name="Wang F."/>
            <person name="Baquero D.P."/>
            <person name="Su Z."/>
            <person name="Beltran L.C."/>
            <person name="Prangishvili D."/>
            <person name="Krupovic M."/>
            <person name="Egelman E.H."/>
        </authorList>
    </citation>
    <scope>NUCLEOTIDE SEQUENCE [LARGE SCALE GENOMIC DNA]</scope>
    <source>
        <strain evidence="1 2">2GA</strain>
    </source>
</reference>
<dbReference type="Proteomes" id="UP000554766">
    <property type="component" value="Unassembled WGS sequence"/>
</dbReference>
<keyword evidence="2" id="KW-1185">Reference proteome</keyword>
<gene>
    <name evidence="1" type="ORF">HC235_04535</name>
</gene>
<evidence type="ECO:0000313" key="1">
    <source>
        <dbReference type="EMBL" id="NYR15227.1"/>
    </source>
</evidence>
<evidence type="ECO:0000313" key="2">
    <source>
        <dbReference type="Proteomes" id="UP000554766"/>
    </source>
</evidence>
<name>A0A7L4P9U4_9CREN</name>
<dbReference type="GeneID" id="5056339"/>